<feature type="compositionally biased region" description="Pro residues" evidence="1">
    <location>
        <begin position="291"/>
        <end position="308"/>
    </location>
</feature>
<proteinExistence type="predicted"/>
<feature type="region of interest" description="Disordered" evidence="1">
    <location>
        <begin position="239"/>
        <end position="355"/>
    </location>
</feature>
<feature type="compositionally biased region" description="Polar residues" evidence="1">
    <location>
        <begin position="1"/>
        <end position="13"/>
    </location>
</feature>
<protein>
    <submittedName>
        <fullName evidence="2">Uncharacterized protein</fullName>
    </submittedName>
</protein>
<keyword evidence="3" id="KW-1185">Reference proteome</keyword>
<gene>
    <name evidence="2" type="ORF">BJY18_004584</name>
</gene>
<feature type="region of interest" description="Disordered" evidence="1">
    <location>
        <begin position="1"/>
        <end position="20"/>
    </location>
</feature>
<name>A0A840J033_9PSEU</name>
<reference evidence="2 3" key="1">
    <citation type="submission" date="2020-08" db="EMBL/GenBank/DDBJ databases">
        <title>Sequencing the genomes of 1000 actinobacteria strains.</title>
        <authorList>
            <person name="Klenk H.-P."/>
        </authorList>
    </citation>
    <scope>NUCLEOTIDE SEQUENCE [LARGE SCALE GENOMIC DNA]</scope>
    <source>
        <strain evidence="2 3">DSM 45859</strain>
    </source>
</reference>
<evidence type="ECO:0000313" key="2">
    <source>
        <dbReference type="EMBL" id="MBB4687099.1"/>
    </source>
</evidence>
<dbReference type="Proteomes" id="UP000581769">
    <property type="component" value="Unassembled WGS sequence"/>
</dbReference>
<evidence type="ECO:0000313" key="3">
    <source>
        <dbReference type="Proteomes" id="UP000581769"/>
    </source>
</evidence>
<comment type="caution">
    <text evidence="2">The sequence shown here is derived from an EMBL/GenBank/DDBJ whole genome shotgun (WGS) entry which is preliminary data.</text>
</comment>
<sequence>MKNPRQPAQNPHTETPRARPDATPALGCRGCWVCWCPGGAGFGGARVAPVLVVFGVAPLRVVPGWRVVVVLGWRWFWWCLSRTGSGDVRVAVGSSGSQVARCSDLASGRAVSGCSGRCPGHVGFGGAVPGYPGRVGSGGAMSGCSGRAGVGLGSVVPCRGHGDAGGAVPGYPGRVAPTASGKRRARLPGSRWLRRCHARGTLASAVPCPFAPLVSGARWLRRCRAPVAAVVPGPRWLQWSATRDPRSPAPYPSRRPPGHQADPTSRSKLGHPADGHQVNPVTDPRPITRPSHPPPITPPHQSPAPPHQSPTFTHHVRSGHRWHRRGSGGSAPGQYGEGPARPRSPWAHGYQVLSG</sequence>
<organism evidence="2 3">
    <name type="scientific">Amycolatopsis jiangsuensis</name>
    <dbReference type="NCBI Taxonomy" id="1181879"/>
    <lineage>
        <taxon>Bacteria</taxon>
        <taxon>Bacillati</taxon>
        <taxon>Actinomycetota</taxon>
        <taxon>Actinomycetes</taxon>
        <taxon>Pseudonocardiales</taxon>
        <taxon>Pseudonocardiaceae</taxon>
        <taxon>Amycolatopsis</taxon>
    </lineage>
</organism>
<feature type="compositionally biased region" description="Basic residues" evidence="1">
    <location>
        <begin position="314"/>
        <end position="326"/>
    </location>
</feature>
<accession>A0A840J033</accession>
<dbReference type="AlphaFoldDB" id="A0A840J033"/>
<evidence type="ECO:0000256" key="1">
    <source>
        <dbReference type="SAM" id="MobiDB-lite"/>
    </source>
</evidence>
<dbReference type="EMBL" id="JACHMG010000001">
    <property type="protein sequence ID" value="MBB4687099.1"/>
    <property type="molecule type" value="Genomic_DNA"/>
</dbReference>